<evidence type="ECO:0000313" key="4">
    <source>
        <dbReference type="Proteomes" id="UP000031121"/>
    </source>
</evidence>
<dbReference type="NCBIfam" id="TIGR01554">
    <property type="entry name" value="major_cap_HK97"/>
    <property type="match status" value="1"/>
</dbReference>
<dbReference type="STRING" id="1531429.JI75_02565"/>
<dbReference type="OrthoDB" id="3194823at2"/>
<proteinExistence type="predicted"/>
<reference evidence="4" key="1">
    <citation type="submission" date="2014-08" db="EMBL/GenBank/DDBJ databases">
        <title>Coriobacteriaceae sp. complete genome.</title>
        <authorList>
            <person name="Looft T."/>
            <person name="Bayles D.O."/>
            <person name="Stanton T.B."/>
        </authorList>
    </citation>
    <scope>NUCLEOTIDE SEQUENCE [LARGE SCALE GENOMIC DNA]</scope>
    <source>
        <strain evidence="4">68-1-3</strain>
    </source>
</reference>
<evidence type="ECO:0000259" key="2">
    <source>
        <dbReference type="Pfam" id="PF05065"/>
    </source>
</evidence>
<keyword evidence="4" id="KW-1185">Reference proteome</keyword>
<evidence type="ECO:0000313" key="3">
    <source>
        <dbReference type="EMBL" id="AJC11717.1"/>
    </source>
</evidence>
<dbReference type="HOGENOM" id="CLU_044197_0_0_11"/>
<reference evidence="3 4" key="2">
    <citation type="journal article" date="2015" name="Genome Announc.">
        <title>Complete Genome Sequence of Coriobacteriaceae Strain 68-1-3, a Novel Mucus-Degrading Isolate from the Swine Intestinal Tract.</title>
        <authorList>
            <person name="Looft T."/>
            <person name="Bayles D.O."/>
            <person name="Alt D.P."/>
            <person name="Stanton T.B."/>
        </authorList>
    </citation>
    <scope>NUCLEOTIDE SEQUENCE [LARGE SCALE GENOMIC DNA]</scope>
    <source>
        <strain evidence="3 4">68-1-3</strain>
    </source>
</reference>
<protein>
    <recommendedName>
        <fullName evidence="2">Phage capsid-like C-terminal domain-containing protein</fullName>
    </recommendedName>
</protein>
<dbReference type="RefSeq" id="WP_039688484.1">
    <property type="nucleotide sequence ID" value="NZ_CP009302.1"/>
</dbReference>
<dbReference type="KEGG" id="cbac:JI75_02565"/>
<evidence type="ECO:0000256" key="1">
    <source>
        <dbReference type="ARBA" id="ARBA00004328"/>
    </source>
</evidence>
<comment type="subcellular location">
    <subcellularLocation>
        <location evidence="1">Virion</location>
    </subcellularLocation>
</comment>
<organism evidence="3 4">
    <name type="scientific">Berryella intestinalis</name>
    <dbReference type="NCBI Taxonomy" id="1531429"/>
    <lineage>
        <taxon>Bacteria</taxon>
        <taxon>Bacillati</taxon>
        <taxon>Actinomycetota</taxon>
        <taxon>Coriobacteriia</taxon>
        <taxon>Eggerthellales</taxon>
        <taxon>Eggerthellaceae</taxon>
        <taxon>Berryella</taxon>
    </lineage>
</organism>
<dbReference type="Proteomes" id="UP000031121">
    <property type="component" value="Chromosome"/>
</dbReference>
<dbReference type="SUPFAM" id="SSF56563">
    <property type="entry name" value="Major capsid protein gp5"/>
    <property type="match status" value="1"/>
</dbReference>
<dbReference type="InterPro" id="IPR054612">
    <property type="entry name" value="Phage_capsid-like_C"/>
</dbReference>
<sequence>MTIQLNKAREAGSRLYQAFQTEGADSEAAFAQFAEAIADDVAEQYRCAVATQDSAVLQARGFRTLTSEETTYYQRITDALSAVDPKQAFATMGDNLMPITIIEDVMRNISKAHPLLARVKAVPAAALTRWVRNRDKGLAAVWGELNSEITKEITSAFDVVDIKQGKLSCFALVSQDMLKLGPVWLDGYVTTVLSEAIAIGLETGLVSGNGIKGQPVGIDRDIHQGVSINSGTGYPQKAAVKLADFGPAAYGAVVATLMTDEAGKAKSVNVVNGESLTLIVNNKTYLTKVMPGVRVMGADGIYRDSFPVPTEVIPSVAVADDRGVLALMDEYEMFVGADRGIEFSDDAKFLEDQRAFKAVLYAAGMAYDNTSAVLLDLSAVAEAAAPVKVKGTVSTKAEA</sequence>
<dbReference type="Pfam" id="PF05065">
    <property type="entry name" value="Phage_capsid"/>
    <property type="match status" value="1"/>
</dbReference>
<dbReference type="AlphaFoldDB" id="A0A0A8B9B5"/>
<dbReference type="InterPro" id="IPR024455">
    <property type="entry name" value="Phage_capsid"/>
</dbReference>
<name>A0A0A8B9B5_9ACTN</name>
<accession>A0A0A8B9B5</accession>
<dbReference type="EMBL" id="CP009302">
    <property type="protein sequence ID" value="AJC11717.1"/>
    <property type="molecule type" value="Genomic_DNA"/>
</dbReference>
<gene>
    <name evidence="3" type="ORF">JI75_02565</name>
</gene>
<feature type="domain" description="Phage capsid-like C-terminal" evidence="2">
    <location>
        <begin position="93"/>
        <end position="375"/>
    </location>
</feature>